<feature type="region of interest" description="Disordered" evidence="8">
    <location>
        <begin position="207"/>
        <end position="226"/>
    </location>
</feature>
<dbReference type="GO" id="GO:0004518">
    <property type="term" value="F:nuclease activity"/>
    <property type="evidence" value="ECO:0007669"/>
    <property type="project" value="UniProtKB-KW"/>
</dbReference>
<dbReference type="PANTHER" id="PTHR12395:SF9">
    <property type="entry name" value="DECAPPING AND EXORIBONUCLEASE PROTEIN"/>
    <property type="match status" value="1"/>
</dbReference>
<name>A0A6A7BG83_9PLEO</name>
<dbReference type="OrthoDB" id="5853397at2759"/>
<comment type="similarity">
    <text evidence="2 7">Belongs to the DXO/Dom3Z family.</text>
</comment>
<proteinExistence type="inferred from homology"/>
<feature type="region of interest" description="Disordered" evidence="8">
    <location>
        <begin position="461"/>
        <end position="491"/>
    </location>
</feature>
<dbReference type="EC" id="3.6.1.-" evidence="7"/>
<evidence type="ECO:0000256" key="1">
    <source>
        <dbReference type="ARBA" id="ARBA00001968"/>
    </source>
</evidence>
<evidence type="ECO:0000256" key="5">
    <source>
        <dbReference type="ARBA" id="ARBA00046211"/>
    </source>
</evidence>
<evidence type="ECO:0000313" key="10">
    <source>
        <dbReference type="EMBL" id="KAF2854451.1"/>
    </source>
</evidence>
<dbReference type="Proteomes" id="UP000799423">
    <property type="component" value="Unassembled WGS sequence"/>
</dbReference>
<comment type="cofactor">
    <cofactor evidence="1 7">
        <name>a divalent metal cation</name>
        <dbReference type="ChEBI" id="CHEBI:60240"/>
    </cofactor>
</comment>
<keyword evidence="7" id="KW-0540">Nuclease</keyword>
<evidence type="ECO:0000256" key="3">
    <source>
        <dbReference type="ARBA" id="ARBA00044676"/>
    </source>
</evidence>
<dbReference type="EMBL" id="MU006293">
    <property type="protein sequence ID" value="KAF2854451.1"/>
    <property type="molecule type" value="Genomic_DNA"/>
</dbReference>
<dbReference type="Pfam" id="PF08652">
    <property type="entry name" value="RAI1"/>
    <property type="match status" value="1"/>
</dbReference>
<evidence type="ECO:0000256" key="4">
    <source>
        <dbReference type="ARBA" id="ARBA00044692"/>
    </source>
</evidence>
<reference evidence="10" key="1">
    <citation type="submission" date="2020-01" db="EMBL/GenBank/DDBJ databases">
        <authorList>
            <consortium name="DOE Joint Genome Institute"/>
            <person name="Haridas S."/>
            <person name="Albert R."/>
            <person name="Binder M."/>
            <person name="Bloem J."/>
            <person name="Labutti K."/>
            <person name="Salamov A."/>
            <person name="Andreopoulos B."/>
            <person name="Baker S.E."/>
            <person name="Barry K."/>
            <person name="Bills G."/>
            <person name="Bluhm B.H."/>
            <person name="Cannon C."/>
            <person name="Castanera R."/>
            <person name="Culley D.E."/>
            <person name="Daum C."/>
            <person name="Ezra D."/>
            <person name="Gonzalez J.B."/>
            <person name="Henrissat B."/>
            <person name="Kuo A."/>
            <person name="Liang C."/>
            <person name="Lipzen A."/>
            <person name="Lutzoni F."/>
            <person name="Magnuson J."/>
            <person name="Mondo S."/>
            <person name="Nolan M."/>
            <person name="Ohm R."/>
            <person name="Pangilinan J."/>
            <person name="Park H.-J."/>
            <person name="Ramirez L."/>
            <person name="Alfaro M."/>
            <person name="Sun H."/>
            <person name="Tritt A."/>
            <person name="Yoshinaga Y."/>
            <person name="Zwiers L.-H."/>
            <person name="Turgeon B.G."/>
            <person name="Goodwin S.B."/>
            <person name="Spatafora J.W."/>
            <person name="Crous P.W."/>
            <person name="Grigoriev I.V."/>
        </authorList>
    </citation>
    <scope>NUCLEOTIDE SEQUENCE</scope>
    <source>
        <strain evidence="10">IPT5</strain>
    </source>
</reference>
<dbReference type="GO" id="GO:0000166">
    <property type="term" value="F:nucleotide binding"/>
    <property type="evidence" value="ECO:0007669"/>
    <property type="project" value="UniProtKB-KW"/>
</dbReference>
<evidence type="ECO:0000313" key="11">
    <source>
        <dbReference type="Proteomes" id="UP000799423"/>
    </source>
</evidence>
<dbReference type="InterPro" id="IPR039039">
    <property type="entry name" value="RAI1-like_fam"/>
</dbReference>
<dbReference type="GO" id="GO:0003723">
    <property type="term" value="F:RNA binding"/>
    <property type="evidence" value="ECO:0007669"/>
    <property type="project" value="UniProtKB-KW"/>
</dbReference>
<feature type="compositionally biased region" description="Low complexity" evidence="8">
    <location>
        <begin position="1"/>
        <end position="16"/>
    </location>
</feature>
<gene>
    <name evidence="10" type="ORF">T440DRAFT_443258</name>
</gene>
<dbReference type="GO" id="GO:0046872">
    <property type="term" value="F:metal ion binding"/>
    <property type="evidence" value="ECO:0007669"/>
    <property type="project" value="UniProtKB-KW"/>
</dbReference>
<comment type="catalytic activity">
    <reaction evidence="3">
        <text>a 5'-end (N(7)-methyl 5'-triphosphoguanosine)-ribonucleoside-ribonucleotide in mRNA + H2O = a (N(7)-methyl 5'-triphosphoguanosine)-nucleoside + a 5'-end phospho-ribonucleoside in mRNA + H(+)</text>
        <dbReference type="Rhea" id="RHEA:66928"/>
        <dbReference type="Rhea" id="RHEA-COMP:15692"/>
        <dbReference type="Rhea" id="RHEA-COMP:17313"/>
        <dbReference type="ChEBI" id="CHEBI:15377"/>
        <dbReference type="ChEBI" id="CHEBI:15378"/>
        <dbReference type="ChEBI" id="CHEBI:138282"/>
        <dbReference type="ChEBI" id="CHEBI:172876"/>
        <dbReference type="ChEBI" id="CHEBI:172877"/>
    </reaction>
    <physiologicalReaction direction="left-to-right" evidence="3">
        <dbReference type="Rhea" id="RHEA:66929"/>
    </physiologicalReaction>
</comment>
<protein>
    <recommendedName>
        <fullName evidence="7">Decapping nuclease</fullName>
        <ecNumber evidence="7">3.6.1.-</ecNumber>
    </recommendedName>
</protein>
<evidence type="ECO:0000256" key="7">
    <source>
        <dbReference type="RuleBase" id="RU367113"/>
    </source>
</evidence>
<keyword evidence="7" id="KW-0378">Hydrolase</keyword>
<feature type="domain" description="RAI1-like" evidence="9">
    <location>
        <begin position="87"/>
        <end position="436"/>
    </location>
</feature>
<dbReference type="InterPro" id="IPR013961">
    <property type="entry name" value="RAI1"/>
</dbReference>
<comment type="catalytic activity">
    <reaction evidence="4">
        <text>a 5'-end triphospho-ribonucleoside in mRNA + H2O = a 5'-end phospho-ribonucleoside in mRNA + diphosphate + H(+)</text>
        <dbReference type="Rhea" id="RHEA:78683"/>
        <dbReference type="Rhea" id="RHEA-COMP:15692"/>
        <dbReference type="Rhea" id="RHEA-COMP:17164"/>
        <dbReference type="ChEBI" id="CHEBI:15377"/>
        <dbReference type="ChEBI" id="CHEBI:15378"/>
        <dbReference type="ChEBI" id="CHEBI:33019"/>
        <dbReference type="ChEBI" id="CHEBI:138282"/>
        <dbReference type="ChEBI" id="CHEBI:167618"/>
    </reaction>
    <physiologicalReaction direction="left-to-right" evidence="4">
        <dbReference type="Rhea" id="RHEA:78684"/>
    </physiologicalReaction>
</comment>
<accession>A0A6A7BG83</accession>
<keyword evidence="7" id="KW-0547">Nucleotide-binding</keyword>
<evidence type="ECO:0000256" key="8">
    <source>
        <dbReference type="SAM" id="MobiDB-lite"/>
    </source>
</evidence>
<dbReference type="GO" id="GO:0034353">
    <property type="term" value="F:mRNA 5'-diphosphatase activity"/>
    <property type="evidence" value="ECO:0007669"/>
    <property type="project" value="TreeGrafter"/>
</dbReference>
<keyword evidence="11" id="KW-1185">Reference proteome</keyword>
<sequence length="491" mass="54583">MSSGLPPQSPSSSPERNPSPPRKRPRTRAPPGAAAASAAIAATSRLTIDTTPSAPAPPPPTSKIPAEVHRFAVQPINRFRGAASSIQRPREVASFSYDDNHQYRDDDSSISYYVPPPMGADLKEGFDTFRHYEDKEDPHLDSLLKALIAKEKTNGKEKRTKADFVTWRGMMTKILTAPFDNFAEFSMFATLHDGTIYLEEDFPSRAAERAAEGNRPPPRYQHPDQQSQAMMAYWGYKFETLALIPTPPSSTPREEIGKHQRSVVSNHAQHCSIVHTSFGPHTLLLGGEVDGLLAPKPSDPEVPIQWVELKTSEELPPPQHQQHRDILKFERKLLKFWAQSFLLGVPKIIVGFRSKSGILRNLQTFNTHELPGMVRRGTACWDGDICINFATEMLGWLKSVVVGEGVYSVVMRKKSGVVEVRRIKEGMGGIVSEEFVEWRRRGQVVGETSYRAKGKEKLDVEASVDEAGTKEDDGTIEAVDNKTDDSASKQT</sequence>
<feature type="compositionally biased region" description="Basic and acidic residues" evidence="8">
    <location>
        <begin position="467"/>
        <end position="491"/>
    </location>
</feature>
<comment type="subcellular location">
    <subcellularLocation>
        <location evidence="7">Nucleus</location>
    </subcellularLocation>
</comment>
<evidence type="ECO:0000256" key="2">
    <source>
        <dbReference type="ARBA" id="ARBA00006562"/>
    </source>
</evidence>
<keyword evidence="7" id="KW-0539">Nucleus</keyword>
<organism evidence="10 11">
    <name type="scientific">Plenodomus tracheiphilus IPT5</name>
    <dbReference type="NCBI Taxonomy" id="1408161"/>
    <lineage>
        <taxon>Eukaryota</taxon>
        <taxon>Fungi</taxon>
        <taxon>Dikarya</taxon>
        <taxon>Ascomycota</taxon>
        <taxon>Pezizomycotina</taxon>
        <taxon>Dothideomycetes</taxon>
        <taxon>Pleosporomycetidae</taxon>
        <taxon>Pleosporales</taxon>
        <taxon>Pleosporineae</taxon>
        <taxon>Leptosphaeriaceae</taxon>
        <taxon>Plenodomus</taxon>
    </lineage>
</organism>
<keyword evidence="7" id="KW-0479">Metal-binding</keyword>
<dbReference type="GO" id="GO:0005829">
    <property type="term" value="C:cytosol"/>
    <property type="evidence" value="ECO:0007669"/>
    <property type="project" value="TreeGrafter"/>
</dbReference>
<dbReference type="GO" id="GO:0110155">
    <property type="term" value="P:NAD-cap decapping"/>
    <property type="evidence" value="ECO:0007669"/>
    <property type="project" value="TreeGrafter"/>
</dbReference>
<evidence type="ECO:0000256" key="6">
    <source>
        <dbReference type="ARBA" id="ARBA00048124"/>
    </source>
</evidence>
<keyword evidence="7" id="KW-0694">RNA-binding</keyword>
<dbReference type="GO" id="GO:0005634">
    <property type="term" value="C:nucleus"/>
    <property type="evidence" value="ECO:0007669"/>
    <property type="project" value="UniProtKB-SubCell"/>
</dbReference>
<feature type="compositionally biased region" description="Low complexity" evidence="8">
    <location>
        <begin position="29"/>
        <end position="53"/>
    </location>
</feature>
<dbReference type="AlphaFoldDB" id="A0A6A7BG83"/>
<feature type="region of interest" description="Disordered" evidence="8">
    <location>
        <begin position="1"/>
        <end position="64"/>
    </location>
</feature>
<dbReference type="PANTHER" id="PTHR12395">
    <property type="entry name" value="DOM-3 RELATED"/>
    <property type="match status" value="1"/>
</dbReference>
<evidence type="ECO:0000259" key="9">
    <source>
        <dbReference type="Pfam" id="PF08652"/>
    </source>
</evidence>
<dbReference type="GO" id="GO:0000956">
    <property type="term" value="P:nuclear-transcribed mRNA catabolic process"/>
    <property type="evidence" value="ECO:0007669"/>
    <property type="project" value="TreeGrafter"/>
</dbReference>
<comment type="catalytic activity">
    <reaction evidence="6">
        <text>a 5'-end NAD(+)-phospho-ribonucleoside in mRNA + H2O = a 5'-end phospho-ribonucleoside in mRNA + NAD(+) + H(+)</text>
        <dbReference type="Rhea" id="RHEA:60880"/>
        <dbReference type="Rhea" id="RHEA-COMP:15692"/>
        <dbReference type="Rhea" id="RHEA-COMP:15698"/>
        <dbReference type="ChEBI" id="CHEBI:15377"/>
        <dbReference type="ChEBI" id="CHEBI:15378"/>
        <dbReference type="ChEBI" id="CHEBI:57540"/>
        <dbReference type="ChEBI" id="CHEBI:138282"/>
        <dbReference type="ChEBI" id="CHEBI:144029"/>
    </reaction>
    <physiologicalReaction direction="left-to-right" evidence="6">
        <dbReference type="Rhea" id="RHEA:60881"/>
    </physiologicalReaction>
</comment>
<comment type="function">
    <text evidence="5">Decapping enzyme for NAD-capped RNAs: specifically hydrolyzes the nicotinamide adenine dinucleotide (NAD) cap from a subset of RNAs by removing the entire NAD moiety from the 5'-end of an NAD-capped RNA. The NAD-cap is present at the 5'-end of some RNAs and snoRNAs. In contrast to the canonical 5'-end N7 methylguanosine (m7G) cap, the NAD cap promotes mRNA decay. Also acts as a non-canonical decapping enzyme that removes the entire cap structure of m7G capped or incompletely capped RNAs. Has decapping activity toward incomplete 5'-end m7G cap mRNAs such as unmethylated 5'-end-capped RNA (cap0), while it has no activity toward 2'-O-ribose methylated m7G cap (cap1). Also possesses RNA 5'-pyrophosphohydrolase activity by hydrolyzing the 5'-end triphosphate to release pyrophosphates. Stimulates exoribonuclease activity of Rat1, allowing it to degrade RNAs with stable secondary structure more effectively.</text>
</comment>